<reference evidence="1 2" key="1">
    <citation type="submission" date="2020-11" db="EMBL/GenBank/DDBJ databases">
        <authorList>
            <person name="Wallbank WR R."/>
            <person name="Pardo Diaz C."/>
            <person name="Kozak K."/>
            <person name="Martin S."/>
            <person name="Jiggins C."/>
            <person name="Moest M."/>
            <person name="Warren A I."/>
            <person name="Generalovic N T."/>
            <person name="Byers J.R.P. K."/>
            <person name="Montejo-Kovacevich G."/>
            <person name="Yen C E."/>
        </authorList>
    </citation>
    <scope>NUCLEOTIDE SEQUENCE [LARGE SCALE GENOMIC DNA]</scope>
</reference>
<evidence type="ECO:0000313" key="1">
    <source>
        <dbReference type="EMBL" id="CAD7090066.1"/>
    </source>
</evidence>
<keyword evidence="2" id="KW-1185">Reference proteome</keyword>
<accession>A0A7R8V0P6</accession>
<gene>
    <name evidence="1" type="ORF">HERILL_LOCUS12575</name>
</gene>
<dbReference type="AlphaFoldDB" id="A0A7R8V0P6"/>
<dbReference type="InParanoid" id="A0A7R8V0P6"/>
<evidence type="ECO:0000313" key="2">
    <source>
        <dbReference type="Proteomes" id="UP000594454"/>
    </source>
</evidence>
<organism evidence="1 2">
    <name type="scientific">Hermetia illucens</name>
    <name type="common">Black soldier fly</name>
    <dbReference type="NCBI Taxonomy" id="343691"/>
    <lineage>
        <taxon>Eukaryota</taxon>
        <taxon>Metazoa</taxon>
        <taxon>Ecdysozoa</taxon>
        <taxon>Arthropoda</taxon>
        <taxon>Hexapoda</taxon>
        <taxon>Insecta</taxon>
        <taxon>Pterygota</taxon>
        <taxon>Neoptera</taxon>
        <taxon>Endopterygota</taxon>
        <taxon>Diptera</taxon>
        <taxon>Brachycera</taxon>
        <taxon>Stratiomyomorpha</taxon>
        <taxon>Stratiomyidae</taxon>
        <taxon>Hermetiinae</taxon>
        <taxon>Hermetia</taxon>
    </lineage>
</organism>
<proteinExistence type="predicted"/>
<dbReference type="EMBL" id="LR899013">
    <property type="protein sequence ID" value="CAD7090066.1"/>
    <property type="molecule type" value="Genomic_DNA"/>
</dbReference>
<name>A0A7R8V0P6_HERIL</name>
<dbReference type="Proteomes" id="UP000594454">
    <property type="component" value="Chromosome 5"/>
</dbReference>
<protein>
    <submittedName>
        <fullName evidence="1">Uncharacterized protein</fullName>
    </submittedName>
</protein>
<sequence>MSDVHTHMYTLESYRKWDAIELWGKWISADFGYSMKNSVNYVRCESCGSNFVNGWNEFVWKAPLLELESDKLTKPKTPFQIRGGQ</sequence>